<feature type="transmembrane region" description="Helical" evidence="1">
    <location>
        <begin position="41"/>
        <end position="62"/>
    </location>
</feature>
<sequence>MNDLDLGTALHDRVADVHPDLDRLVTASMRAGTRIRLRRRIGVSIAAAAGVAAVAAGAALIAPGGDPQPLDGGIASEPTASAVPLVAGANLTTPQGTTVRVELASKFQLSGEMLSSPPAGTTATFALVLQEGFVGGDLSWLTTTYPGQIVATAGAPGGLVDRAPVTVTVAGWTCEWALADDKAACTSDGGHVASLVVRPANERASWLANADKGATPDVYTTQTRGTIFVTVQGGQGTTNAEIQSLGKTLRWVH</sequence>
<evidence type="ECO:0000313" key="2">
    <source>
        <dbReference type="EMBL" id="GAA1959339.1"/>
    </source>
</evidence>
<dbReference type="EMBL" id="BAAAPB010000002">
    <property type="protein sequence ID" value="GAA1959339.1"/>
    <property type="molecule type" value="Genomic_DNA"/>
</dbReference>
<proteinExistence type="predicted"/>
<keyword evidence="3" id="KW-1185">Reference proteome</keyword>
<name>A0ABN2QWH6_9ACTN</name>
<evidence type="ECO:0000256" key="1">
    <source>
        <dbReference type="SAM" id="Phobius"/>
    </source>
</evidence>
<dbReference type="Proteomes" id="UP001500571">
    <property type="component" value="Unassembled WGS sequence"/>
</dbReference>
<gene>
    <name evidence="2" type="ORF">GCM10009798_18620</name>
</gene>
<accession>A0ABN2QWH6</accession>
<keyword evidence="1" id="KW-1133">Transmembrane helix</keyword>
<keyword evidence="1" id="KW-0812">Transmembrane</keyword>
<dbReference type="RefSeq" id="WP_344044531.1">
    <property type="nucleotide sequence ID" value="NZ_BAAAPB010000002.1"/>
</dbReference>
<organism evidence="2 3">
    <name type="scientific">Nocardioides panacihumi</name>
    <dbReference type="NCBI Taxonomy" id="400774"/>
    <lineage>
        <taxon>Bacteria</taxon>
        <taxon>Bacillati</taxon>
        <taxon>Actinomycetota</taxon>
        <taxon>Actinomycetes</taxon>
        <taxon>Propionibacteriales</taxon>
        <taxon>Nocardioidaceae</taxon>
        <taxon>Nocardioides</taxon>
    </lineage>
</organism>
<reference evidence="2 3" key="1">
    <citation type="journal article" date="2019" name="Int. J. Syst. Evol. Microbiol.">
        <title>The Global Catalogue of Microorganisms (GCM) 10K type strain sequencing project: providing services to taxonomists for standard genome sequencing and annotation.</title>
        <authorList>
            <consortium name="The Broad Institute Genomics Platform"/>
            <consortium name="The Broad Institute Genome Sequencing Center for Infectious Disease"/>
            <person name="Wu L."/>
            <person name="Ma J."/>
        </authorList>
    </citation>
    <scope>NUCLEOTIDE SEQUENCE [LARGE SCALE GENOMIC DNA]</scope>
    <source>
        <strain evidence="2 3">JCM 15309</strain>
    </source>
</reference>
<comment type="caution">
    <text evidence="2">The sequence shown here is derived from an EMBL/GenBank/DDBJ whole genome shotgun (WGS) entry which is preliminary data.</text>
</comment>
<evidence type="ECO:0000313" key="3">
    <source>
        <dbReference type="Proteomes" id="UP001500571"/>
    </source>
</evidence>
<keyword evidence="1" id="KW-0472">Membrane</keyword>
<protein>
    <submittedName>
        <fullName evidence="2">Uncharacterized protein</fullName>
    </submittedName>
</protein>